<dbReference type="InterPro" id="IPR003593">
    <property type="entry name" value="AAA+_ATPase"/>
</dbReference>
<dbReference type="InterPro" id="IPR027417">
    <property type="entry name" value="P-loop_NTPase"/>
</dbReference>
<keyword evidence="11" id="KW-1185">Reference proteome</keyword>
<evidence type="ECO:0000256" key="7">
    <source>
        <dbReference type="ARBA" id="ARBA00023136"/>
    </source>
</evidence>
<evidence type="ECO:0000259" key="9">
    <source>
        <dbReference type="SMART" id="SM00382"/>
    </source>
</evidence>
<evidence type="ECO:0000256" key="5">
    <source>
        <dbReference type="ARBA" id="ARBA00022840"/>
    </source>
</evidence>
<reference evidence="10 11" key="1">
    <citation type="journal article" date="2009" name="Nature">
        <title>Evolution of pathogenicity and sexual reproduction in eight Candida genomes.</title>
        <authorList>
            <person name="Butler G."/>
            <person name="Rasmussen M.D."/>
            <person name="Lin M.F."/>
            <person name="Santos M.A."/>
            <person name="Sakthikumar S."/>
            <person name="Munro C.A."/>
            <person name="Rheinbay E."/>
            <person name="Grabherr M."/>
            <person name="Forche A."/>
            <person name="Reedy J.L."/>
            <person name="Agrafioti I."/>
            <person name="Arnaud M.B."/>
            <person name="Bates S."/>
            <person name="Brown A.J."/>
            <person name="Brunke S."/>
            <person name="Costanzo M.C."/>
            <person name="Fitzpatrick D.A."/>
            <person name="de Groot P.W."/>
            <person name="Harris D."/>
            <person name="Hoyer L.L."/>
            <person name="Hube B."/>
            <person name="Klis F.M."/>
            <person name="Kodira C."/>
            <person name="Lennard N."/>
            <person name="Logue M.E."/>
            <person name="Martin R."/>
            <person name="Neiman A.M."/>
            <person name="Nikolaou E."/>
            <person name="Quail M.A."/>
            <person name="Quinn J."/>
            <person name="Santos M.C."/>
            <person name="Schmitzberger F.F."/>
            <person name="Sherlock G."/>
            <person name="Shah P."/>
            <person name="Silverstein K.A."/>
            <person name="Skrzypek M.S."/>
            <person name="Soll D."/>
            <person name="Staggs R."/>
            <person name="Stansfield I."/>
            <person name="Stumpf M.P."/>
            <person name="Sudbery P.E."/>
            <person name="Srikantha T."/>
            <person name="Zeng Q."/>
            <person name="Berman J."/>
            <person name="Berriman M."/>
            <person name="Heitman J."/>
            <person name="Gow N.A."/>
            <person name="Lorenz M.C."/>
            <person name="Birren B.W."/>
            <person name="Kellis M."/>
            <person name="Cuomo C.A."/>
        </authorList>
    </citation>
    <scope>NUCLEOTIDE SEQUENCE [LARGE SCALE GENOMIC DNA]</scope>
    <source>
        <strain evidence="11">ATCC 6260 / CBS 566 / DSM 6381 / JCM 1539 / NBRC 10279 / NRRL Y-324</strain>
    </source>
</reference>
<dbReference type="FunFam" id="3.40.50.300:FF:000054">
    <property type="entry name" value="ABC multidrug transporter atrF"/>
    <property type="match status" value="1"/>
</dbReference>
<dbReference type="InterPro" id="IPR010929">
    <property type="entry name" value="PDR_CDR_ABC"/>
</dbReference>
<name>A5DEP3_PICGU</name>
<keyword evidence="4" id="KW-0547">Nucleotide-binding</keyword>
<dbReference type="RefSeq" id="XP_001486073.2">
    <property type="nucleotide sequence ID" value="XM_001486023.1"/>
</dbReference>
<evidence type="ECO:0000313" key="11">
    <source>
        <dbReference type="Proteomes" id="UP000001997"/>
    </source>
</evidence>
<evidence type="ECO:0000256" key="1">
    <source>
        <dbReference type="ARBA" id="ARBA00004141"/>
    </source>
</evidence>
<keyword evidence="3 8" id="KW-0812">Transmembrane</keyword>
<keyword evidence="5" id="KW-0067">ATP-binding</keyword>
<dbReference type="InParanoid" id="A5DEP3"/>
<dbReference type="InterPro" id="IPR003439">
    <property type="entry name" value="ABC_transporter-like_ATP-bd"/>
</dbReference>
<protein>
    <recommendedName>
        <fullName evidence="9">AAA+ ATPase domain-containing protein</fullName>
    </recommendedName>
</protein>
<evidence type="ECO:0000256" key="6">
    <source>
        <dbReference type="ARBA" id="ARBA00022989"/>
    </source>
</evidence>
<gene>
    <name evidence="10" type="ORF">PGUG_01744</name>
</gene>
<dbReference type="EMBL" id="CH408156">
    <property type="protein sequence ID" value="EDK37646.2"/>
    <property type="molecule type" value="Genomic_DNA"/>
</dbReference>
<dbReference type="GO" id="GO:0042626">
    <property type="term" value="F:ATPase-coupled transmembrane transporter activity"/>
    <property type="evidence" value="ECO:0007669"/>
    <property type="project" value="InterPro"/>
</dbReference>
<dbReference type="Pfam" id="PF00005">
    <property type="entry name" value="ABC_tran"/>
    <property type="match status" value="1"/>
</dbReference>
<dbReference type="PANTHER" id="PTHR19241">
    <property type="entry name" value="ATP-BINDING CASSETTE TRANSPORTER"/>
    <property type="match status" value="1"/>
</dbReference>
<dbReference type="VEuPathDB" id="FungiDB:PGUG_01744"/>
<sequence length="399" mass="44609">MSDLSFPPPNMLGWSRWINYINPVGYVFESLMVNEFHGRDFRCTNFVPSGISYGDVPLNEKVCHTVGARSGSSIVLGTDYLASQYKYYNGHKWRNFGISVGFAVFFLVVYVILAEGNKGALQKGEIALFLRGSLKKHKKENSAKASYARDIEAFPTEEKVEMKDVLESQKYTADNSSSSDNLPEDVNIFHWRNLTYEVKIKSETRVILDHVDGWVKPGQLTALMGSSGAGKTTLLNCLSERVTTGVIPDGVRMVNGHSLDSSFQRSIGYVQQQDLHLATSTVREALRFSAYLRQPNSVSKAEKSDYVEYIIDLLDMTTYADALVGVAGEGLNVEQRKRLTIGVELVAKPKLLLFLDEPTSGLDSQTAWSICQLMRKLADRWSGHLVYYPSTICYFVEGV</sequence>
<dbReference type="STRING" id="294746.A5DEP3"/>
<dbReference type="GO" id="GO:0005524">
    <property type="term" value="F:ATP binding"/>
    <property type="evidence" value="ECO:0007669"/>
    <property type="project" value="UniProtKB-KW"/>
</dbReference>
<evidence type="ECO:0000256" key="2">
    <source>
        <dbReference type="ARBA" id="ARBA00022448"/>
    </source>
</evidence>
<feature type="domain" description="AAA+ ATPase" evidence="9">
    <location>
        <begin position="217"/>
        <end position="393"/>
    </location>
</feature>
<dbReference type="Pfam" id="PF06422">
    <property type="entry name" value="PDR_CDR"/>
    <property type="match status" value="1"/>
</dbReference>
<keyword evidence="6 8" id="KW-1133">Transmembrane helix</keyword>
<dbReference type="GO" id="GO:0016887">
    <property type="term" value="F:ATP hydrolysis activity"/>
    <property type="evidence" value="ECO:0007669"/>
    <property type="project" value="InterPro"/>
</dbReference>
<dbReference type="SMART" id="SM00382">
    <property type="entry name" value="AAA"/>
    <property type="match status" value="1"/>
</dbReference>
<dbReference type="Proteomes" id="UP000001997">
    <property type="component" value="Unassembled WGS sequence"/>
</dbReference>
<evidence type="ECO:0000256" key="4">
    <source>
        <dbReference type="ARBA" id="ARBA00022741"/>
    </source>
</evidence>
<dbReference type="HOGENOM" id="CLU_000604_35_4_1"/>
<dbReference type="GO" id="GO:0016020">
    <property type="term" value="C:membrane"/>
    <property type="evidence" value="ECO:0007669"/>
    <property type="project" value="UniProtKB-SubCell"/>
</dbReference>
<dbReference type="OMA" id="ICYFVEG"/>
<evidence type="ECO:0000313" key="10">
    <source>
        <dbReference type="EMBL" id="EDK37646.2"/>
    </source>
</evidence>
<evidence type="ECO:0000256" key="3">
    <source>
        <dbReference type="ARBA" id="ARBA00022692"/>
    </source>
</evidence>
<dbReference type="Gene3D" id="3.40.50.300">
    <property type="entry name" value="P-loop containing nucleotide triphosphate hydrolases"/>
    <property type="match status" value="1"/>
</dbReference>
<dbReference type="AlphaFoldDB" id="A5DEP3"/>
<dbReference type="OrthoDB" id="245989at2759"/>
<dbReference type="SUPFAM" id="SSF52540">
    <property type="entry name" value="P-loop containing nucleoside triphosphate hydrolases"/>
    <property type="match status" value="1"/>
</dbReference>
<dbReference type="eggNOG" id="KOG0065">
    <property type="taxonomic scope" value="Eukaryota"/>
</dbReference>
<dbReference type="GeneID" id="5127874"/>
<organism evidence="10 11">
    <name type="scientific">Meyerozyma guilliermondii (strain ATCC 6260 / CBS 566 / DSM 6381 / JCM 1539 / NBRC 10279 / NRRL Y-324)</name>
    <name type="common">Yeast</name>
    <name type="synonym">Candida guilliermondii</name>
    <dbReference type="NCBI Taxonomy" id="294746"/>
    <lineage>
        <taxon>Eukaryota</taxon>
        <taxon>Fungi</taxon>
        <taxon>Dikarya</taxon>
        <taxon>Ascomycota</taxon>
        <taxon>Saccharomycotina</taxon>
        <taxon>Pichiomycetes</taxon>
        <taxon>Debaryomycetaceae</taxon>
        <taxon>Meyerozyma</taxon>
    </lineage>
</organism>
<keyword evidence="2" id="KW-0813">Transport</keyword>
<feature type="transmembrane region" description="Helical" evidence="8">
    <location>
        <begin position="93"/>
        <end position="113"/>
    </location>
</feature>
<accession>A5DEP3</accession>
<keyword evidence="7 8" id="KW-0472">Membrane</keyword>
<dbReference type="KEGG" id="pgu:PGUG_01744"/>
<comment type="subcellular location">
    <subcellularLocation>
        <location evidence="1">Membrane</location>
        <topology evidence="1">Multi-pass membrane protein</topology>
    </subcellularLocation>
</comment>
<proteinExistence type="predicted"/>
<dbReference type="GO" id="GO:1990961">
    <property type="term" value="P:xenobiotic detoxification by transmembrane export across the plasma membrane"/>
    <property type="evidence" value="ECO:0007669"/>
    <property type="project" value="UniProtKB-ARBA"/>
</dbReference>
<evidence type="ECO:0000256" key="8">
    <source>
        <dbReference type="SAM" id="Phobius"/>
    </source>
</evidence>